<evidence type="ECO:0000313" key="13">
    <source>
        <dbReference type="EMBL" id="JAT56137.1"/>
    </source>
</evidence>
<dbReference type="InterPro" id="IPR044835">
    <property type="entry name" value="ARF_plant"/>
</dbReference>
<evidence type="ECO:0000256" key="3">
    <source>
        <dbReference type="ARBA" id="ARBA00007853"/>
    </source>
</evidence>
<feature type="domain" description="TF-B3" evidence="11">
    <location>
        <begin position="145"/>
        <end position="247"/>
    </location>
</feature>
<dbReference type="InterPro" id="IPR033389">
    <property type="entry name" value="AUX/IAA_dom"/>
</dbReference>
<comment type="similarity">
    <text evidence="3 9">Belongs to the ARF family.</text>
</comment>
<feature type="domain" description="PB1" evidence="12">
    <location>
        <begin position="926"/>
        <end position="1010"/>
    </location>
</feature>
<keyword evidence="5 9" id="KW-0238">DNA-binding</keyword>
<comment type="function">
    <text evidence="1 9">Auxin response factors (ARFs) are transcriptional factors that bind specifically to the DNA sequence 5'-TGTCTC-3' found in the auxin-responsive promoter elements (AuxREs).</text>
</comment>
<proteinExistence type="inferred from homology"/>
<dbReference type="SUPFAM" id="SSF101936">
    <property type="entry name" value="DNA-binding pseudobarrel domain"/>
    <property type="match status" value="1"/>
</dbReference>
<dbReference type="PROSITE" id="PS51745">
    <property type="entry name" value="PB1"/>
    <property type="match status" value="1"/>
</dbReference>
<evidence type="ECO:0000256" key="9">
    <source>
        <dbReference type="RuleBase" id="RU004561"/>
    </source>
</evidence>
<evidence type="ECO:0000256" key="7">
    <source>
        <dbReference type="ARBA" id="ARBA00023242"/>
    </source>
</evidence>
<organism evidence="13">
    <name type="scientific">Anthurium amnicola</name>
    <dbReference type="NCBI Taxonomy" id="1678845"/>
    <lineage>
        <taxon>Eukaryota</taxon>
        <taxon>Viridiplantae</taxon>
        <taxon>Streptophyta</taxon>
        <taxon>Embryophyta</taxon>
        <taxon>Tracheophyta</taxon>
        <taxon>Spermatophyta</taxon>
        <taxon>Magnoliopsida</taxon>
        <taxon>Liliopsida</taxon>
        <taxon>Araceae</taxon>
        <taxon>Pothoideae</taxon>
        <taxon>Potheae</taxon>
        <taxon>Anthurium</taxon>
    </lineage>
</organism>
<dbReference type="PROSITE" id="PS50863">
    <property type="entry name" value="B3"/>
    <property type="match status" value="1"/>
</dbReference>
<dbReference type="GO" id="GO:0003677">
    <property type="term" value="F:DNA binding"/>
    <property type="evidence" value="ECO:0007669"/>
    <property type="project" value="UniProtKB-KW"/>
</dbReference>
<evidence type="ECO:0000256" key="6">
    <source>
        <dbReference type="ARBA" id="ARBA00023163"/>
    </source>
</evidence>
<keyword evidence="8 9" id="KW-0927">Auxin signaling pathway</keyword>
<dbReference type="InterPro" id="IPR003340">
    <property type="entry name" value="B3_DNA-bd"/>
</dbReference>
<protein>
    <recommendedName>
        <fullName evidence="9">Auxin response factor</fullName>
    </recommendedName>
</protein>
<keyword evidence="6 9" id="KW-0804">Transcription</keyword>
<sequence>MSSVQEKVRSGVANNARTLIEEMKLLGEFKGQPGARKVINSELWHACAGPLVFLPQPGSLVYYFPQGHSEQVTASTRRTANSHIPNYPSLPSQMLCQVHSVTLHADKDTDEIYAQMALQPVNSENDVFPIPDFGLTKSKQPNEFFCKTLTASDTSTHGGFSVPRRAAEKLFPQLDYSMQPPNQELIVRDLHENSWTFRHIYRGQPKRHLLTSGWSVFVGAKRLKAGDSVLFIRDEKSQLLLGIRRANRQHTVLPSVLSTDSMHLGVLAAAGHAAANRSPFTVYYNPRACPSEFVVPLAKYHKAAYSTQISVGTRFGMMFETEDSGKRRYMGTVVGISDCDPLRWPNSKWRNLQVEWDEHSCVERPERVSLWEIETPESLFVFPSLASNLKRHFNPGIIGGETGPATMLKRHALQSSESVYVNSTTYPIIPGPLSEQLIEPLIKPQCLNPDLQVDCSKSDYANILQNVRSHELLLSSTATLRYQMRGQAHQEAAADQTGMQKNYQFPLIQQLMLPLQGIMGQKHSSQLSSEQMQLADSDLSSARCISQTSQTHQTEKQTNIEPLQEKNDQDQKVLNKRKDESMTIEHEDAALQEHRRPAIKCQTDVDQLNTDCQRPPAQRLQTELLPELSGRHCEENLAIPPNPETVLTQMCLNQAPVQTLLGDFQLVQQQQQLVSSFGQSHLEAISSIDAGNLHSGHLPSEYLENAWWSLNRICHQTSTGLNSPEPPSSAVKQTSLLVCPDNTTTSSTNISNVLDPKVCVATEGLHFSLVSETTEAGILQSLNPGFLTANQAIQQDITVLQNISNSYGLRDFSDENNNQSGAYGNLHFEIDDGGIIIDPFSNTGTEGFGAMKFSGLLMPSEVLHSNCNSCQDVQSQITSTSMTDCQAISFQEFPDCSGGASSSNVDIDDNCHLNKGSWKQVSPPLRTYTKVQKVGSVGRSIDVTRFRNYDELKTAIACMFGLEGQLDDPRGSGWKLVYVDYENDVLLVGDDPWEEFITCVKCIRILSPSEVQQMTKEGLQLMNSSIMHQADGISLQESGQHFDS</sequence>
<evidence type="ECO:0000259" key="11">
    <source>
        <dbReference type="PROSITE" id="PS50863"/>
    </source>
</evidence>
<dbReference type="AlphaFoldDB" id="A0A1D1YNB9"/>
<dbReference type="Pfam" id="PF02309">
    <property type="entry name" value="AUX_IAA"/>
    <property type="match status" value="1"/>
</dbReference>
<dbReference type="EMBL" id="GDJX01011799">
    <property type="protein sequence ID" value="JAT56137.1"/>
    <property type="molecule type" value="Transcribed_RNA"/>
</dbReference>
<evidence type="ECO:0000256" key="4">
    <source>
        <dbReference type="ARBA" id="ARBA00023015"/>
    </source>
</evidence>
<dbReference type="InterPro" id="IPR053793">
    <property type="entry name" value="PB1-like"/>
</dbReference>
<dbReference type="FunFam" id="2.40.330.10:FF:000001">
    <property type="entry name" value="Auxin response factor"/>
    <property type="match status" value="1"/>
</dbReference>
<gene>
    <name evidence="13" type="primary">ARF5_0</name>
    <name evidence="13" type="ORF">g.120646</name>
</gene>
<dbReference type="GO" id="GO:0009734">
    <property type="term" value="P:auxin-activated signaling pathway"/>
    <property type="evidence" value="ECO:0007669"/>
    <property type="project" value="UniProtKB-KW"/>
</dbReference>
<dbReference type="GO" id="GO:0006355">
    <property type="term" value="P:regulation of DNA-templated transcription"/>
    <property type="evidence" value="ECO:0007669"/>
    <property type="project" value="InterPro"/>
</dbReference>
<dbReference type="PANTHER" id="PTHR31384:SF10">
    <property type="entry name" value="AUXIN RESPONSE FACTOR 5"/>
    <property type="match status" value="1"/>
</dbReference>
<keyword evidence="7 9" id="KW-0539">Nucleus</keyword>
<evidence type="ECO:0000256" key="10">
    <source>
        <dbReference type="SAM" id="MobiDB-lite"/>
    </source>
</evidence>
<dbReference type="GO" id="GO:0005634">
    <property type="term" value="C:nucleus"/>
    <property type="evidence" value="ECO:0007669"/>
    <property type="project" value="UniProtKB-SubCell"/>
</dbReference>
<evidence type="ECO:0000256" key="8">
    <source>
        <dbReference type="ARBA" id="ARBA00023294"/>
    </source>
</evidence>
<dbReference type="SUPFAM" id="SSF54277">
    <property type="entry name" value="CAD &amp; PB1 domains"/>
    <property type="match status" value="1"/>
</dbReference>
<evidence type="ECO:0000259" key="12">
    <source>
        <dbReference type="PROSITE" id="PS51745"/>
    </source>
</evidence>
<dbReference type="PANTHER" id="PTHR31384">
    <property type="entry name" value="AUXIN RESPONSE FACTOR 4-RELATED"/>
    <property type="match status" value="1"/>
</dbReference>
<evidence type="ECO:0000256" key="2">
    <source>
        <dbReference type="ARBA" id="ARBA00004123"/>
    </source>
</evidence>
<dbReference type="FunFam" id="2.30.30.1040:FF:000001">
    <property type="entry name" value="Auxin response factor"/>
    <property type="match status" value="1"/>
</dbReference>
<dbReference type="Pfam" id="PF06507">
    <property type="entry name" value="ARF_AD"/>
    <property type="match status" value="1"/>
</dbReference>
<evidence type="ECO:0000256" key="1">
    <source>
        <dbReference type="ARBA" id="ARBA00003182"/>
    </source>
</evidence>
<dbReference type="Gene3D" id="2.40.330.10">
    <property type="entry name" value="DNA-binding pseudobarrel domain"/>
    <property type="match status" value="1"/>
</dbReference>
<name>A0A1D1YNB9_9ARAE</name>
<comment type="subunit">
    <text evidence="9">Homodimers and heterodimers.</text>
</comment>
<feature type="compositionally biased region" description="Basic and acidic residues" evidence="10">
    <location>
        <begin position="563"/>
        <end position="572"/>
    </location>
</feature>
<feature type="compositionally biased region" description="Polar residues" evidence="10">
    <location>
        <begin position="538"/>
        <end position="561"/>
    </location>
</feature>
<accession>A0A1D1YNB9</accession>
<dbReference type="Pfam" id="PF02362">
    <property type="entry name" value="B3"/>
    <property type="match status" value="1"/>
</dbReference>
<comment type="subcellular location">
    <subcellularLocation>
        <location evidence="2 9">Nucleus</location>
    </subcellularLocation>
</comment>
<dbReference type="FunFam" id="3.10.20.90:FF:000047">
    <property type="entry name" value="Auxin response factor"/>
    <property type="match status" value="1"/>
</dbReference>
<evidence type="ECO:0000256" key="5">
    <source>
        <dbReference type="ARBA" id="ARBA00023125"/>
    </source>
</evidence>
<dbReference type="InterPro" id="IPR015300">
    <property type="entry name" value="DNA-bd_pseudobarrel_sf"/>
</dbReference>
<dbReference type="SMART" id="SM01019">
    <property type="entry name" value="B3"/>
    <property type="match status" value="1"/>
</dbReference>
<reference evidence="13" key="1">
    <citation type="submission" date="2015-07" db="EMBL/GenBank/DDBJ databases">
        <title>Transcriptome Assembly of Anthurium amnicola.</title>
        <authorList>
            <person name="Suzuki J."/>
        </authorList>
    </citation>
    <scope>NUCLEOTIDE SEQUENCE</scope>
</reference>
<feature type="region of interest" description="Disordered" evidence="10">
    <location>
        <begin position="538"/>
        <end position="572"/>
    </location>
</feature>
<dbReference type="Gene3D" id="2.30.30.1040">
    <property type="match status" value="1"/>
</dbReference>
<keyword evidence="4 9" id="KW-0805">Transcription regulation</keyword>
<dbReference type="Gene3D" id="3.10.20.90">
    <property type="entry name" value="Phosphatidylinositol 3-kinase Catalytic Subunit, Chain A, domain 1"/>
    <property type="match status" value="1"/>
</dbReference>
<dbReference type="InterPro" id="IPR010525">
    <property type="entry name" value="ARF_dom"/>
</dbReference>
<dbReference type="CDD" id="cd10017">
    <property type="entry name" value="B3_DNA"/>
    <property type="match status" value="1"/>
</dbReference>